<dbReference type="AlphaFoldDB" id="A0A378I969"/>
<dbReference type="Gene3D" id="3.40.50.1000">
    <property type="entry name" value="HAD superfamily/HAD-like"/>
    <property type="match status" value="1"/>
</dbReference>
<keyword evidence="6 11" id="KW-0547">Nucleotide-binding</keyword>
<feature type="transmembrane region" description="Helical" evidence="11">
    <location>
        <begin position="138"/>
        <end position="161"/>
    </location>
</feature>
<dbReference type="GO" id="GO:0005886">
    <property type="term" value="C:plasma membrane"/>
    <property type="evidence" value="ECO:0007669"/>
    <property type="project" value="UniProtKB-SubCell"/>
</dbReference>
<dbReference type="NCBIfam" id="TIGR01511">
    <property type="entry name" value="ATPase-IB1_Cu"/>
    <property type="match status" value="1"/>
</dbReference>
<dbReference type="Pfam" id="PF00702">
    <property type="entry name" value="Hydrolase"/>
    <property type="match status" value="1"/>
</dbReference>
<dbReference type="GO" id="GO:0055070">
    <property type="term" value="P:copper ion homeostasis"/>
    <property type="evidence" value="ECO:0007669"/>
    <property type="project" value="TreeGrafter"/>
</dbReference>
<dbReference type="Proteomes" id="UP000054735">
    <property type="component" value="Unassembled WGS sequence"/>
</dbReference>
<dbReference type="OrthoDB" id="9814270at2"/>
<dbReference type="SFLD" id="SFLDG00002">
    <property type="entry name" value="C1.7:_P-type_atpase_like"/>
    <property type="match status" value="1"/>
</dbReference>
<dbReference type="PRINTS" id="PR00943">
    <property type="entry name" value="CUATPASE"/>
</dbReference>
<dbReference type="InterPro" id="IPR027256">
    <property type="entry name" value="P-typ_ATPase_IB"/>
</dbReference>
<dbReference type="GO" id="GO:0005524">
    <property type="term" value="F:ATP binding"/>
    <property type="evidence" value="ECO:0007669"/>
    <property type="project" value="UniProtKB-UniRule"/>
</dbReference>
<reference evidence="16 18" key="2">
    <citation type="submission" date="2018-06" db="EMBL/GenBank/DDBJ databases">
        <authorList>
            <consortium name="Pathogen Informatics"/>
            <person name="Doyle S."/>
        </authorList>
    </citation>
    <scope>NUCLEOTIDE SEQUENCE [LARGE SCALE GENOMIC DNA]</scope>
    <source>
        <strain evidence="16 18">NCTC12437</strain>
    </source>
</reference>
<dbReference type="Proteomes" id="UP000255066">
    <property type="component" value="Unassembled WGS sequence"/>
</dbReference>
<feature type="domain" description="P-type ATPase A" evidence="13">
    <location>
        <begin position="214"/>
        <end position="313"/>
    </location>
</feature>
<dbReference type="STRING" id="28083.Lbir_0861"/>
<keyword evidence="17" id="KW-1185">Reference proteome</keyword>
<evidence type="ECO:0000256" key="3">
    <source>
        <dbReference type="ARBA" id="ARBA00022475"/>
    </source>
</evidence>
<evidence type="ECO:0000256" key="7">
    <source>
        <dbReference type="ARBA" id="ARBA00022840"/>
    </source>
</evidence>
<evidence type="ECO:0000256" key="5">
    <source>
        <dbReference type="ARBA" id="ARBA00022723"/>
    </source>
</evidence>
<keyword evidence="16" id="KW-0378">Hydrolase</keyword>
<dbReference type="GO" id="GO:0005507">
    <property type="term" value="F:copper ion binding"/>
    <property type="evidence" value="ECO:0007669"/>
    <property type="project" value="TreeGrafter"/>
</dbReference>
<dbReference type="GO" id="GO:0016887">
    <property type="term" value="F:ATP hydrolysis activity"/>
    <property type="evidence" value="ECO:0007669"/>
    <property type="project" value="InterPro"/>
</dbReference>
<dbReference type="InterPro" id="IPR023214">
    <property type="entry name" value="HAD_sf"/>
</dbReference>
<dbReference type="PANTHER" id="PTHR43520">
    <property type="entry name" value="ATP7, ISOFORM B"/>
    <property type="match status" value="1"/>
</dbReference>
<keyword evidence="8" id="KW-1278">Translocase</keyword>
<sequence length="717" mass="76446">MEPSRDGQPPIKKCCHSHQQTTPIKAPPGSIYTCPMHPEIQQSTPGSCPICGMALEPLTLSLEPQENIEYQDMKKRFLIALIGTIPVFIVAMSEHFISWKLSPTISAWLQAILTSIVVLYCGWPFFLRGWQSFKTGHLNMFSLISIGTGAAWIYSMAALIVPNGFPVKLYTAAGYPPLYFEAAAVITTLVILGQLMELKARAETSTAIRSLLSLSPATAHRLKEGNEEEIPLDQIAMDDMLRVKPGEKIPVDGVIISGQSYVDESMLTGEAIPVEKVGNSEVIGATLNQNGSFIMKATRVGADTLLSRIITLVSEAQRSRAPIQGLADLVSAWFVPLVIAISIAAFIGWLFFGPEPALSYALLSAISVLIIACPCALGLATPMSIMVGVGEAAKRGILIKNAKALEIMSKIDTLVVDKTGTLTEGKPSLVEIISLSEATENQLLAMAAALESSSEHPLAHAIITAAKARSLTLPEVQDFEAIPGEGVRGIINGQAISIGNNRLVDTASEYSNSHQKEAICIYMALDRKPVAVFAIADAIKPNSSDLVAALKGRGITVIMLTGDRQKTAQAVAEKLEIENVISNVLPQDKSKVISGLQSEHRIVAMAGDGINDSIALNQADVGIAMGTGSEIAIESADLTLLKGDLAGILKAYDLSKSTVRNIKQNLFFAFIYNALGVPIAAGILYPLTGTLLNPMIAAAAMSLSSVSVIINALRLRS</sequence>
<dbReference type="PRINTS" id="PR00119">
    <property type="entry name" value="CATATPASE"/>
</dbReference>
<dbReference type="InterPro" id="IPR044492">
    <property type="entry name" value="P_typ_ATPase_HD_dom"/>
</dbReference>
<dbReference type="GO" id="GO:0060003">
    <property type="term" value="P:copper ion export"/>
    <property type="evidence" value="ECO:0007669"/>
    <property type="project" value="UniProtKB-ARBA"/>
</dbReference>
<feature type="transmembrane region" description="Helical" evidence="11">
    <location>
        <begin position="173"/>
        <end position="192"/>
    </location>
</feature>
<dbReference type="PANTHER" id="PTHR43520:SF8">
    <property type="entry name" value="P-TYPE CU(+) TRANSPORTER"/>
    <property type="match status" value="1"/>
</dbReference>
<dbReference type="NCBIfam" id="TIGR01512">
    <property type="entry name" value="ATPase-IB2_Cd"/>
    <property type="match status" value="1"/>
</dbReference>
<evidence type="ECO:0000259" key="13">
    <source>
        <dbReference type="Pfam" id="PF00122"/>
    </source>
</evidence>
<dbReference type="SFLD" id="SFLDS00003">
    <property type="entry name" value="Haloacid_Dehalogenase"/>
    <property type="match status" value="1"/>
</dbReference>
<dbReference type="Gene3D" id="2.70.150.10">
    <property type="entry name" value="Calcium-transporting ATPase, cytoplasmic transduction domain A"/>
    <property type="match status" value="1"/>
</dbReference>
<dbReference type="InterPro" id="IPR018303">
    <property type="entry name" value="ATPase_P-typ_P_site"/>
</dbReference>
<evidence type="ECO:0000256" key="9">
    <source>
        <dbReference type="ARBA" id="ARBA00022989"/>
    </source>
</evidence>
<comment type="similarity">
    <text evidence="2 11">Belongs to the cation transport ATPase (P-type) (TC 3.A.3) family. Type IB subfamily.</text>
</comment>
<evidence type="ECO:0000256" key="8">
    <source>
        <dbReference type="ARBA" id="ARBA00022967"/>
    </source>
</evidence>
<accession>A0A378I969</accession>
<dbReference type="SFLD" id="SFLDF00027">
    <property type="entry name" value="p-type_atpase"/>
    <property type="match status" value="1"/>
</dbReference>
<feature type="transmembrane region" description="Helical" evidence="11">
    <location>
        <begin position="691"/>
        <end position="713"/>
    </location>
</feature>
<dbReference type="PROSITE" id="PS00154">
    <property type="entry name" value="ATPASE_E1_E2"/>
    <property type="match status" value="1"/>
</dbReference>
<organism evidence="16 18">
    <name type="scientific">Legionella birminghamensis</name>
    <dbReference type="NCBI Taxonomy" id="28083"/>
    <lineage>
        <taxon>Bacteria</taxon>
        <taxon>Pseudomonadati</taxon>
        <taxon>Pseudomonadota</taxon>
        <taxon>Gammaproteobacteria</taxon>
        <taxon>Legionellales</taxon>
        <taxon>Legionellaceae</taxon>
        <taxon>Legionella</taxon>
    </lineage>
</organism>
<dbReference type="SUPFAM" id="SSF56784">
    <property type="entry name" value="HAD-like"/>
    <property type="match status" value="1"/>
</dbReference>
<evidence type="ECO:0000256" key="12">
    <source>
        <dbReference type="SAM" id="MobiDB-lite"/>
    </source>
</evidence>
<reference evidence="15 17" key="1">
    <citation type="submission" date="2015-11" db="EMBL/GenBank/DDBJ databases">
        <title>Genomic analysis of 38 Legionella species identifies large and diverse effector repertoires.</title>
        <authorList>
            <person name="Burstein D."/>
            <person name="Amaro F."/>
            <person name="Zusman T."/>
            <person name="Lifshitz Z."/>
            <person name="Cohen O."/>
            <person name="Gilbert J.A."/>
            <person name="Pupko T."/>
            <person name="Shuman H.A."/>
            <person name="Segal G."/>
        </authorList>
    </citation>
    <scope>NUCLEOTIDE SEQUENCE [LARGE SCALE GENOMIC DNA]</scope>
    <source>
        <strain evidence="15 17">CDC#1407-AL-14</strain>
    </source>
</reference>
<keyword evidence="10 11" id="KW-0472">Membrane</keyword>
<dbReference type="Gene3D" id="3.40.1110.10">
    <property type="entry name" value="Calcium-transporting ATPase, cytoplasmic domain N"/>
    <property type="match status" value="1"/>
</dbReference>
<evidence type="ECO:0000256" key="2">
    <source>
        <dbReference type="ARBA" id="ARBA00006024"/>
    </source>
</evidence>
<evidence type="ECO:0000256" key="4">
    <source>
        <dbReference type="ARBA" id="ARBA00022692"/>
    </source>
</evidence>
<feature type="transmembrane region" description="Helical" evidence="11">
    <location>
        <begin position="77"/>
        <end position="99"/>
    </location>
</feature>
<keyword evidence="4 11" id="KW-0812">Transmembrane</keyword>
<keyword evidence="7 11" id="KW-0067">ATP-binding</keyword>
<dbReference type="InterPro" id="IPR008250">
    <property type="entry name" value="ATPase_P-typ_transduc_dom_A_sf"/>
</dbReference>
<gene>
    <name evidence="16" type="primary">copA_1</name>
    <name evidence="15" type="ORF">Lbir_0861</name>
    <name evidence="16" type="ORF">NCTC12437_01463</name>
</gene>
<evidence type="ECO:0000313" key="15">
    <source>
        <dbReference type="EMBL" id="KTC74396.1"/>
    </source>
</evidence>
<dbReference type="EC" id="3.6.3.4" evidence="16"/>
<dbReference type="SUPFAM" id="SSF81665">
    <property type="entry name" value="Calcium ATPase, transmembrane domain M"/>
    <property type="match status" value="1"/>
</dbReference>
<dbReference type="FunFam" id="2.70.150.10:FF:000020">
    <property type="entry name" value="Copper-exporting P-type ATPase A"/>
    <property type="match status" value="1"/>
</dbReference>
<proteinExistence type="inferred from homology"/>
<dbReference type="EMBL" id="LNXT01000010">
    <property type="protein sequence ID" value="KTC74396.1"/>
    <property type="molecule type" value="Genomic_DNA"/>
</dbReference>
<dbReference type="InterPro" id="IPR023299">
    <property type="entry name" value="ATPase_P-typ_cyto_dom_N"/>
</dbReference>
<comment type="subcellular location">
    <subcellularLocation>
        <location evidence="1">Cell membrane</location>
        <topology evidence="1">Multi-pass membrane protein</topology>
    </subcellularLocation>
</comment>
<evidence type="ECO:0000256" key="10">
    <source>
        <dbReference type="ARBA" id="ARBA00023136"/>
    </source>
</evidence>
<keyword evidence="9 11" id="KW-1133">Transmembrane helix</keyword>
<keyword evidence="3 11" id="KW-1003">Cell membrane</keyword>
<feature type="transmembrane region" description="Helical" evidence="11">
    <location>
        <begin position="105"/>
        <end position="126"/>
    </location>
</feature>
<feature type="transmembrane region" description="Helical" evidence="11">
    <location>
        <begin position="666"/>
        <end position="685"/>
    </location>
</feature>
<protein>
    <submittedName>
        <fullName evidence="16">Copper transporting P-type ATPase</fullName>
        <ecNumber evidence="16">3.6.3.4</ecNumber>
    </submittedName>
</protein>
<evidence type="ECO:0000259" key="14">
    <source>
        <dbReference type="Pfam" id="PF19335"/>
    </source>
</evidence>
<dbReference type="CDD" id="cd02094">
    <property type="entry name" value="P-type_ATPase_Cu-like"/>
    <property type="match status" value="1"/>
</dbReference>
<evidence type="ECO:0000256" key="11">
    <source>
        <dbReference type="RuleBase" id="RU362081"/>
    </source>
</evidence>
<dbReference type="InterPro" id="IPR045800">
    <property type="entry name" value="HMBD"/>
</dbReference>
<dbReference type="NCBIfam" id="TIGR01525">
    <property type="entry name" value="ATPase-IB_hvy"/>
    <property type="match status" value="1"/>
</dbReference>
<dbReference type="InterPro" id="IPR036412">
    <property type="entry name" value="HAD-like_sf"/>
</dbReference>
<evidence type="ECO:0000256" key="6">
    <source>
        <dbReference type="ARBA" id="ARBA00022741"/>
    </source>
</evidence>
<dbReference type="Pfam" id="PF00122">
    <property type="entry name" value="E1-E2_ATPase"/>
    <property type="match status" value="1"/>
</dbReference>
<dbReference type="InterPro" id="IPR001757">
    <property type="entry name" value="P_typ_ATPase"/>
</dbReference>
<evidence type="ECO:0000256" key="1">
    <source>
        <dbReference type="ARBA" id="ARBA00004651"/>
    </source>
</evidence>
<evidence type="ECO:0000313" key="16">
    <source>
        <dbReference type="EMBL" id="STX31689.1"/>
    </source>
</evidence>
<name>A0A378I969_9GAMM</name>
<feature type="region of interest" description="Disordered" evidence="12">
    <location>
        <begin position="1"/>
        <end position="22"/>
    </location>
</feature>
<evidence type="ECO:0000313" key="18">
    <source>
        <dbReference type="Proteomes" id="UP000255066"/>
    </source>
</evidence>
<dbReference type="InterPro" id="IPR059000">
    <property type="entry name" value="ATPase_P-type_domA"/>
</dbReference>
<feature type="transmembrane region" description="Helical" evidence="11">
    <location>
        <begin position="326"/>
        <end position="352"/>
    </location>
</feature>
<dbReference type="GO" id="GO:0043682">
    <property type="term" value="F:P-type divalent copper transporter activity"/>
    <property type="evidence" value="ECO:0007669"/>
    <property type="project" value="TreeGrafter"/>
</dbReference>
<dbReference type="NCBIfam" id="TIGR01494">
    <property type="entry name" value="ATPase_P-type"/>
    <property type="match status" value="1"/>
</dbReference>
<dbReference type="RefSeq" id="WP_058522960.1">
    <property type="nucleotide sequence ID" value="NZ_CAAAHV010000012.1"/>
</dbReference>
<dbReference type="SUPFAM" id="SSF81653">
    <property type="entry name" value="Calcium ATPase, transduction domain A"/>
    <property type="match status" value="1"/>
</dbReference>
<dbReference type="EMBL" id="UGNW01000001">
    <property type="protein sequence ID" value="STX31689.1"/>
    <property type="molecule type" value="Genomic_DNA"/>
</dbReference>
<feature type="domain" description="Heavy metal binding" evidence="14">
    <location>
        <begin position="32"/>
        <end position="57"/>
    </location>
</feature>
<dbReference type="Pfam" id="PF19335">
    <property type="entry name" value="HMBD"/>
    <property type="match status" value="1"/>
</dbReference>
<keyword evidence="5 11" id="KW-0479">Metal-binding</keyword>
<dbReference type="InterPro" id="IPR023298">
    <property type="entry name" value="ATPase_P-typ_TM_dom_sf"/>
</dbReference>
<evidence type="ECO:0000313" key="17">
    <source>
        <dbReference type="Proteomes" id="UP000054735"/>
    </source>
</evidence>
<feature type="transmembrane region" description="Helical" evidence="11">
    <location>
        <begin position="358"/>
        <end position="380"/>
    </location>
</feature>